<evidence type="ECO:0000313" key="3">
    <source>
        <dbReference type="EMBL" id="ENY99995.1"/>
    </source>
</evidence>
<dbReference type="PATRIC" id="fig|999411.4.peg.3045"/>
<reference evidence="3 4" key="1">
    <citation type="submission" date="2013-01" db="EMBL/GenBank/DDBJ databases">
        <title>The Genome Sequence of Clostridium colicanis 209318.</title>
        <authorList>
            <consortium name="The Broad Institute Genome Sequencing Platform"/>
            <person name="Earl A."/>
            <person name="Ward D."/>
            <person name="Feldgarden M."/>
            <person name="Gevers D."/>
            <person name="Courvalin P."/>
            <person name="Lambert T."/>
            <person name="Walker B."/>
            <person name="Young S.K."/>
            <person name="Zeng Q."/>
            <person name="Gargeya S."/>
            <person name="Fitzgerald M."/>
            <person name="Haas B."/>
            <person name="Abouelleil A."/>
            <person name="Alvarado L."/>
            <person name="Arachchi H.M."/>
            <person name="Berlin A.M."/>
            <person name="Chapman S.B."/>
            <person name="Dewar J."/>
            <person name="Goldberg J."/>
            <person name="Griggs A."/>
            <person name="Gujja S."/>
            <person name="Hansen M."/>
            <person name="Howarth C."/>
            <person name="Imamovic A."/>
            <person name="Larimer J."/>
            <person name="McCowan C."/>
            <person name="Murphy C."/>
            <person name="Neiman D."/>
            <person name="Pearson M."/>
            <person name="Priest M."/>
            <person name="Roberts A."/>
            <person name="Saif S."/>
            <person name="Shea T."/>
            <person name="Sisk P."/>
            <person name="Sykes S."/>
            <person name="Wortman J."/>
            <person name="Nusbaum C."/>
            <person name="Birren B."/>
        </authorList>
    </citation>
    <scope>NUCLEOTIDE SEQUENCE [LARGE SCALE GENOMIC DNA]</scope>
    <source>
        <strain evidence="3 4">209318</strain>
    </source>
</reference>
<name>N9WAE5_9CLOT</name>
<keyword evidence="1" id="KW-0472">Membrane</keyword>
<dbReference type="AlphaFoldDB" id="N9WAE5"/>
<dbReference type="HOGENOM" id="CLU_1683509_0_0_9"/>
<organism evidence="3 4">
    <name type="scientific">Clostridium thermobutyricum</name>
    <dbReference type="NCBI Taxonomy" id="29372"/>
    <lineage>
        <taxon>Bacteria</taxon>
        <taxon>Bacillati</taxon>
        <taxon>Bacillota</taxon>
        <taxon>Clostridia</taxon>
        <taxon>Eubacteriales</taxon>
        <taxon>Clostridiaceae</taxon>
        <taxon>Clostridium</taxon>
    </lineage>
</organism>
<dbReference type="Proteomes" id="UP000013097">
    <property type="component" value="Unassembled WGS sequence"/>
</dbReference>
<dbReference type="Pfam" id="PF16111">
    <property type="entry name" value="DUF4829"/>
    <property type="match status" value="1"/>
</dbReference>
<keyword evidence="1" id="KW-1133">Transmembrane helix</keyword>
<comment type="caution">
    <text evidence="3">The sequence shown here is derived from an EMBL/GenBank/DDBJ whole genome shotgun (WGS) entry which is preliminary data.</text>
</comment>
<gene>
    <name evidence="3" type="ORF">HMPREF1092_03132</name>
</gene>
<keyword evidence="1" id="KW-0812">Transmembrane</keyword>
<accession>N9WAE5</accession>
<protein>
    <recommendedName>
        <fullName evidence="2">DUF4829 domain-containing protein</fullName>
    </recommendedName>
</protein>
<dbReference type="eggNOG" id="ENOG50314Y3">
    <property type="taxonomic scope" value="Bacteria"/>
</dbReference>
<dbReference type="EMBL" id="AGYT01000019">
    <property type="protein sequence ID" value="ENY99995.1"/>
    <property type="molecule type" value="Genomic_DNA"/>
</dbReference>
<sequence>MKSKKIIVIGSIFICIIVISFIFLNNKPNTNNFDKETVLKNFYTSYENKDIKLYNESVINELKTKNSEEEKLRQDVYDDIIEFKLIKIKELPNSSTEFNGKTFDKSNIAKFEVFYNVDFNKNLTSSNEGNISTIKILTRENENSPWLVSGQEGQGL</sequence>
<evidence type="ECO:0000313" key="4">
    <source>
        <dbReference type="Proteomes" id="UP000013097"/>
    </source>
</evidence>
<dbReference type="InterPro" id="IPR032256">
    <property type="entry name" value="DUF4829"/>
</dbReference>
<evidence type="ECO:0000256" key="1">
    <source>
        <dbReference type="SAM" id="Phobius"/>
    </source>
</evidence>
<dbReference type="RefSeq" id="WP_002599572.1">
    <property type="nucleotide sequence ID" value="NZ_CAUWHC010000005.1"/>
</dbReference>
<evidence type="ECO:0000259" key="2">
    <source>
        <dbReference type="Pfam" id="PF16111"/>
    </source>
</evidence>
<keyword evidence="4" id="KW-1185">Reference proteome</keyword>
<proteinExistence type="predicted"/>
<feature type="domain" description="DUF4829" evidence="2">
    <location>
        <begin position="37"/>
        <end position="150"/>
    </location>
</feature>
<feature type="transmembrane region" description="Helical" evidence="1">
    <location>
        <begin position="6"/>
        <end position="25"/>
    </location>
</feature>